<sequence>MKRMPVVRPPVPHSRSPLPLRMRVLTVSLADQEGGAERIAFRLTAGYRFAGHEATLAVGFKRLDHDWVRPLSRDRNRPSRNPAAPPPAGPDDRKWALRAGMEDFFYPGSWDLLDLADDPPDLVHLHNLHNAYFDLRVLPWLSTRVPVVMTLHDCWLLTGHCAHPMECERWRTGCGMCPDLSIYPPLPRDNTANNWDRKRDLLGASRFFLAAPCDWLRERALGSLPPSSVRAAVTLPNGVDIEAFQPGDRRAARDRFGVPQDAVVALLVSNGGLANLWRDVRTLEEAVRAAAARLAPRRILLLVAGGLEERTRWGSVEVWSFPFLTDGSGLADIYRAADVFVHFARADTFPTVVLEAMACGLPVVATAVGGIPEQIADGETGLLVTPGAVGEAAEALTALLEDEAMRTRLAAAARRRAVAHFDERVMIERYLAWYAKILAGNGEC</sequence>
<dbReference type="CDD" id="cd03825">
    <property type="entry name" value="GT4_WcaC-like"/>
    <property type="match status" value="1"/>
</dbReference>
<reference evidence="4" key="1">
    <citation type="journal article" date="2004" name="FEMS Microbiol. Lett.">
        <title>Annotation of the pRhico plasmid of Azospirillum brasilense reveals its role in determining the outer surface composition.</title>
        <authorList>
            <person name="Vanbleu E."/>
            <person name="Marchal K."/>
            <person name="Lambrecht M."/>
            <person name="Mathys J."/>
            <person name="Vanderleyden J."/>
        </authorList>
    </citation>
    <scope>NUCLEOTIDE SEQUENCE</scope>
    <source>
        <plasmid evidence="4">90 MDa</plasmid>
    </source>
</reference>
<feature type="domain" description="Glycosyl transferase family 1" evidence="2">
    <location>
        <begin position="329"/>
        <end position="416"/>
    </location>
</feature>
<dbReference type="Gene3D" id="3.40.50.2000">
    <property type="entry name" value="Glycogen Phosphorylase B"/>
    <property type="match status" value="2"/>
</dbReference>
<evidence type="ECO:0000259" key="2">
    <source>
        <dbReference type="Pfam" id="PF00534"/>
    </source>
</evidence>
<feature type="domain" description="Glycosyltransferase subfamily 4-like N-terminal" evidence="3">
    <location>
        <begin position="34"/>
        <end position="242"/>
    </location>
</feature>
<dbReference type="PANTHER" id="PTHR12526">
    <property type="entry name" value="GLYCOSYLTRANSFERASE"/>
    <property type="match status" value="1"/>
</dbReference>
<protein>
    <submittedName>
        <fullName evidence="4">Glycosyl transferase-like protein</fullName>
    </submittedName>
</protein>
<keyword evidence="4" id="KW-0808">Transferase</keyword>
<dbReference type="CAZy" id="GT4">
    <property type="family name" value="Glycosyltransferase Family 4"/>
</dbReference>
<evidence type="ECO:0000313" key="4">
    <source>
        <dbReference type="EMBL" id="AAS83057.1"/>
    </source>
</evidence>
<dbReference type="AlphaFoldDB" id="Q6QW08"/>
<dbReference type="GO" id="GO:0016757">
    <property type="term" value="F:glycosyltransferase activity"/>
    <property type="evidence" value="ECO:0007669"/>
    <property type="project" value="InterPro"/>
</dbReference>
<dbReference type="Pfam" id="PF00534">
    <property type="entry name" value="Glycos_transf_1"/>
    <property type="match status" value="1"/>
</dbReference>
<dbReference type="InterPro" id="IPR001296">
    <property type="entry name" value="Glyco_trans_1"/>
</dbReference>
<accession>Q6QW08</accession>
<gene>
    <name evidence="4" type="ORF">pRhico117</name>
</gene>
<organism evidence="4">
    <name type="scientific">Azospirillum brasilense</name>
    <dbReference type="NCBI Taxonomy" id="192"/>
    <lineage>
        <taxon>Bacteria</taxon>
        <taxon>Pseudomonadati</taxon>
        <taxon>Pseudomonadota</taxon>
        <taxon>Alphaproteobacteria</taxon>
        <taxon>Rhodospirillales</taxon>
        <taxon>Azospirillaceae</taxon>
        <taxon>Azospirillum</taxon>
    </lineage>
</organism>
<keyword evidence="4" id="KW-0614">Plasmid</keyword>
<feature type="region of interest" description="Disordered" evidence="1">
    <location>
        <begin position="71"/>
        <end position="92"/>
    </location>
</feature>
<dbReference type="InterPro" id="IPR028098">
    <property type="entry name" value="Glyco_trans_4-like_N"/>
</dbReference>
<evidence type="ECO:0000259" key="3">
    <source>
        <dbReference type="Pfam" id="PF13439"/>
    </source>
</evidence>
<proteinExistence type="predicted"/>
<name>Q6QW08_AZOBR</name>
<evidence type="ECO:0000256" key="1">
    <source>
        <dbReference type="SAM" id="MobiDB-lite"/>
    </source>
</evidence>
<dbReference type="SUPFAM" id="SSF53756">
    <property type="entry name" value="UDP-Glycosyltransferase/glycogen phosphorylase"/>
    <property type="match status" value="1"/>
</dbReference>
<dbReference type="Pfam" id="PF13439">
    <property type="entry name" value="Glyco_transf_4"/>
    <property type="match status" value="1"/>
</dbReference>
<dbReference type="PANTHER" id="PTHR12526:SF636">
    <property type="entry name" value="BLL3647 PROTEIN"/>
    <property type="match status" value="1"/>
</dbReference>
<geneLocation type="plasmid" evidence="4">
    <name>90 MDa</name>
</geneLocation>
<dbReference type="EMBL" id="AY523976">
    <property type="protein sequence ID" value="AAS83057.1"/>
    <property type="molecule type" value="Genomic_DNA"/>
</dbReference>